<dbReference type="KEGG" id="llh:I41_15720"/>
<dbReference type="OrthoDB" id="282164at2"/>
<sequence>MLEELRWKTSLSATALHAAYCRARAIPPADGAMGRHLDSAADALAAELDAAEWPRLAMLEYLTALASEFDNNRDLVTRAAAKLRLPRTEAEAPRVAGGVADLEAALMRAQPNLAEELAVRSGPLREQWEARGPGMLREIGRLTEEEVVPAAAEIVVTAPYAGGAGMAHVSQNRVTVEGVLFNPLPALPETVRLAWLLSQLNADLPRYVDLLPATRRPELFAMAMAPPALAAAQEVELAMCDEPTLASAFEGWRLGADLPGDAAARVWSWWSAWLDQPAAWPVAVAALDRLLAD</sequence>
<dbReference type="AlphaFoldDB" id="A0A517TVK1"/>
<organism evidence="1 2">
    <name type="scientific">Lacipirellula limnantheis</name>
    <dbReference type="NCBI Taxonomy" id="2528024"/>
    <lineage>
        <taxon>Bacteria</taxon>
        <taxon>Pseudomonadati</taxon>
        <taxon>Planctomycetota</taxon>
        <taxon>Planctomycetia</taxon>
        <taxon>Pirellulales</taxon>
        <taxon>Lacipirellulaceae</taxon>
        <taxon>Lacipirellula</taxon>
    </lineage>
</organism>
<evidence type="ECO:0000313" key="2">
    <source>
        <dbReference type="Proteomes" id="UP000317909"/>
    </source>
</evidence>
<dbReference type="Proteomes" id="UP000317909">
    <property type="component" value="Chromosome"/>
</dbReference>
<keyword evidence="2" id="KW-1185">Reference proteome</keyword>
<evidence type="ECO:0000313" key="1">
    <source>
        <dbReference type="EMBL" id="QDT72394.1"/>
    </source>
</evidence>
<dbReference type="RefSeq" id="WP_145431970.1">
    <property type="nucleotide sequence ID" value="NZ_CP036339.1"/>
</dbReference>
<dbReference type="EMBL" id="CP036339">
    <property type="protein sequence ID" value="QDT72394.1"/>
    <property type="molecule type" value="Genomic_DNA"/>
</dbReference>
<protein>
    <submittedName>
        <fullName evidence="1">Uncharacterized protein</fullName>
    </submittedName>
</protein>
<name>A0A517TVK1_9BACT</name>
<accession>A0A517TVK1</accession>
<reference evidence="1 2" key="1">
    <citation type="submission" date="2019-02" db="EMBL/GenBank/DDBJ databases">
        <title>Deep-cultivation of Planctomycetes and their phenomic and genomic characterization uncovers novel biology.</title>
        <authorList>
            <person name="Wiegand S."/>
            <person name="Jogler M."/>
            <person name="Boedeker C."/>
            <person name="Pinto D."/>
            <person name="Vollmers J."/>
            <person name="Rivas-Marin E."/>
            <person name="Kohn T."/>
            <person name="Peeters S.H."/>
            <person name="Heuer A."/>
            <person name="Rast P."/>
            <person name="Oberbeckmann S."/>
            <person name="Bunk B."/>
            <person name="Jeske O."/>
            <person name="Meyerdierks A."/>
            <person name="Storesund J.E."/>
            <person name="Kallscheuer N."/>
            <person name="Luecker S."/>
            <person name="Lage O.M."/>
            <person name="Pohl T."/>
            <person name="Merkel B.J."/>
            <person name="Hornburger P."/>
            <person name="Mueller R.-W."/>
            <person name="Bruemmer F."/>
            <person name="Labrenz M."/>
            <person name="Spormann A.M."/>
            <person name="Op den Camp H."/>
            <person name="Overmann J."/>
            <person name="Amann R."/>
            <person name="Jetten M.S.M."/>
            <person name="Mascher T."/>
            <person name="Medema M.H."/>
            <person name="Devos D.P."/>
            <person name="Kaster A.-K."/>
            <person name="Ovreas L."/>
            <person name="Rohde M."/>
            <person name="Galperin M.Y."/>
            <person name="Jogler C."/>
        </authorList>
    </citation>
    <scope>NUCLEOTIDE SEQUENCE [LARGE SCALE GENOMIC DNA]</scope>
    <source>
        <strain evidence="1 2">I41</strain>
    </source>
</reference>
<proteinExistence type="predicted"/>
<gene>
    <name evidence="1" type="ORF">I41_15720</name>
</gene>